<keyword evidence="2" id="KW-0479">Metal-binding</keyword>
<evidence type="ECO:0000313" key="5">
    <source>
        <dbReference type="EMBL" id="KAH7298397.1"/>
    </source>
</evidence>
<dbReference type="Gene3D" id="1.10.630.10">
    <property type="entry name" value="Cytochrome P450"/>
    <property type="match status" value="1"/>
</dbReference>
<comment type="caution">
    <text evidence="5">The sequence shown here is derived from an EMBL/GenBank/DDBJ whole genome shotgun (WGS) entry which is preliminary data.</text>
</comment>
<evidence type="ECO:0000256" key="1">
    <source>
        <dbReference type="ARBA" id="ARBA00010617"/>
    </source>
</evidence>
<keyword evidence="6" id="KW-1185">Reference proteome</keyword>
<gene>
    <name evidence="5" type="ORF">KP509_25G041400</name>
</gene>
<evidence type="ECO:0008006" key="7">
    <source>
        <dbReference type="Google" id="ProtNLM"/>
    </source>
</evidence>
<dbReference type="EMBL" id="CM035430">
    <property type="protein sequence ID" value="KAH7298397.1"/>
    <property type="molecule type" value="Genomic_DNA"/>
</dbReference>
<dbReference type="SUPFAM" id="SSF48264">
    <property type="entry name" value="Cytochrome P450"/>
    <property type="match status" value="1"/>
</dbReference>
<keyword evidence="4" id="KW-0408">Iron</keyword>
<dbReference type="GO" id="GO:0016705">
    <property type="term" value="F:oxidoreductase activity, acting on paired donors, with incorporation or reduction of molecular oxygen"/>
    <property type="evidence" value="ECO:0007669"/>
    <property type="project" value="InterPro"/>
</dbReference>
<evidence type="ECO:0000256" key="3">
    <source>
        <dbReference type="ARBA" id="ARBA00023002"/>
    </source>
</evidence>
<sequence>MLLTSARTTFELLRHLFESLTALNDVLFQSFPIESMFHNLSSLSIVPFTVRKISCYSTLDSLIRRPFYSEIKEFISTALLAVLIYACLRVWTHRRAQRYSKDPKTWPILGSHLEASRNYDRLLDWTTSFFDEDHRTVKMTFLARRSYYTVDPANVEHILKTNFQNYPKGVESHRRSFDLLGNGILNTDGQMWRMHRKLGSLEFSVQKLRHLTSSVYKKNALKLLEDLYISNEGVDAQELLLDMTFCSICEVVFGSAFNAESDCKTEGGSVAVALDNAQEMLTRRYQYPWWKITKFLNIGSERVFREDMTKFSSFLVKMIEKKKTQMAPTVC</sequence>
<name>A0A8T2RRX0_CERRI</name>
<dbReference type="OrthoDB" id="1470350at2759"/>
<dbReference type="OMA" id="ILMEAQE"/>
<dbReference type="GO" id="GO:0005506">
    <property type="term" value="F:iron ion binding"/>
    <property type="evidence" value="ECO:0007669"/>
    <property type="project" value="InterPro"/>
</dbReference>
<dbReference type="InterPro" id="IPR001128">
    <property type="entry name" value="Cyt_P450"/>
</dbReference>
<dbReference type="AlphaFoldDB" id="A0A8T2RRX0"/>
<organism evidence="5 6">
    <name type="scientific">Ceratopteris richardii</name>
    <name type="common">Triangle waterfern</name>
    <dbReference type="NCBI Taxonomy" id="49495"/>
    <lineage>
        <taxon>Eukaryota</taxon>
        <taxon>Viridiplantae</taxon>
        <taxon>Streptophyta</taxon>
        <taxon>Embryophyta</taxon>
        <taxon>Tracheophyta</taxon>
        <taxon>Polypodiopsida</taxon>
        <taxon>Polypodiidae</taxon>
        <taxon>Polypodiales</taxon>
        <taxon>Pteridineae</taxon>
        <taxon>Pteridaceae</taxon>
        <taxon>Parkerioideae</taxon>
        <taxon>Ceratopteris</taxon>
    </lineage>
</organism>
<dbReference type="GO" id="GO:0004497">
    <property type="term" value="F:monooxygenase activity"/>
    <property type="evidence" value="ECO:0007669"/>
    <property type="project" value="InterPro"/>
</dbReference>
<dbReference type="GO" id="GO:0020037">
    <property type="term" value="F:heme binding"/>
    <property type="evidence" value="ECO:0007669"/>
    <property type="project" value="InterPro"/>
</dbReference>
<evidence type="ECO:0000256" key="4">
    <source>
        <dbReference type="ARBA" id="ARBA00023004"/>
    </source>
</evidence>
<dbReference type="Pfam" id="PF00067">
    <property type="entry name" value="p450"/>
    <property type="match status" value="1"/>
</dbReference>
<accession>A0A8T2RRX0</accession>
<reference evidence="5" key="1">
    <citation type="submission" date="2021-08" db="EMBL/GenBank/DDBJ databases">
        <title>WGS assembly of Ceratopteris richardii.</title>
        <authorList>
            <person name="Marchant D.B."/>
            <person name="Chen G."/>
            <person name="Jenkins J."/>
            <person name="Shu S."/>
            <person name="Leebens-Mack J."/>
            <person name="Grimwood J."/>
            <person name="Schmutz J."/>
            <person name="Soltis P."/>
            <person name="Soltis D."/>
            <person name="Chen Z.-H."/>
        </authorList>
    </citation>
    <scope>NUCLEOTIDE SEQUENCE</scope>
    <source>
        <strain evidence="5">Whitten #5841</strain>
        <tissue evidence="5">Leaf</tissue>
    </source>
</reference>
<evidence type="ECO:0000256" key="2">
    <source>
        <dbReference type="ARBA" id="ARBA00022723"/>
    </source>
</evidence>
<keyword evidence="3" id="KW-0560">Oxidoreductase</keyword>
<dbReference type="PANTHER" id="PTHR24296">
    <property type="entry name" value="CYTOCHROME P450"/>
    <property type="match status" value="1"/>
</dbReference>
<comment type="similarity">
    <text evidence="1">Belongs to the cytochrome P450 family.</text>
</comment>
<dbReference type="InterPro" id="IPR036396">
    <property type="entry name" value="Cyt_P450_sf"/>
</dbReference>
<dbReference type="Proteomes" id="UP000825935">
    <property type="component" value="Chromosome 25"/>
</dbReference>
<proteinExistence type="inferred from homology"/>
<protein>
    <recommendedName>
        <fullName evidence="7">Cytochrome P450</fullName>
    </recommendedName>
</protein>
<evidence type="ECO:0000313" key="6">
    <source>
        <dbReference type="Proteomes" id="UP000825935"/>
    </source>
</evidence>